<proteinExistence type="predicted"/>
<dbReference type="EMBL" id="GBXM01039749">
    <property type="protein sequence ID" value="JAH68828.1"/>
    <property type="molecule type" value="Transcribed_RNA"/>
</dbReference>
<organism evidence="1">
    <name type="scientific">Anguilla anguilla</name>
    <name type="common">European freshwater eel</name>
    <name type="synonym">Muraena anguilla</name>
    <dbReference type="NCBI Taxonomy" id="7936"/>
    <lineage>
        <taxon>Eukaryota</taxon>
        <taxon>Metazoa</taxon>
        <taxon>Chordata</taxon>
        <taxon>Craniata</taxon>
        <taxon>Vertebrata</taxon>
        <taxon>Euteleostomi</taxon>
        <taxon>Actinopterygii</taxon>
        <taxon>Neopterygii</taxon>
        <taxon>Teleostei</taxon>
        <taxon>Anguilliformes</taxon>
        <taxon>Anguillidae</taxon>
        <taxon>Anguilla</taxon>
    </lineage>
</organism>
<reference evidence="1" key="1">
    <citation type="submission" date="2014-11" db="EMBL/GenBank/DDBJ databases">
        <authorList>
            <person name="Amaro Gonzalez C."/>
        </authorList>
    </citation>
    <scope>NUCLEOTIDE SEQUENCE</scope>
</reference>
<reference evidence="1" key="2">
    <citation type="journal article" date="2015" name="Fish Shellfish Immunol.">
        <title>Early steps in the European eel (Anguilla anguilla)-Vibrio vulnificus interaction in the gills: Role of the RtxA13 toxin.</title>
        <authorList>
            <person name="Callol A."/>
            <person name="Pajuelo D."/>
            <person name="Ebbesson L."/>
            <person name="Teles M."/>
            <person name="MacKenzie S."/>
            <person name="Amaro C."/>
        </authorList>
    </citation>
    <scope>NUCLEOTIDE SEQUENCE</scope>
</reference>
<dbReference type="AlphaFoldDB" id="A0A0E9UV61"/>
<sequence length="61" mass="6940">MPISSSPSLKLLVFECFNASSFHVDPIASGVIQVQSSFFLRRVNAYWNLRFLTLLYLENAT</sequence>
<name>A0A0E9UV61_ANGAN</name>
<accession>A0A0E9UV61</accession>
<protein>
    <submittedName>
        <fullName evidence="1">Uncharacterized protein</fullName>
    </submittedName>
</protein>
<evidence type="ECO:0000313" key="1">
    <source>
        <dbReference type="EMBL" id="JAH68828.1"/>
    </source>
</evidence>